<evidence type="ECO:0000256" key="8">
    <source>
        <dbReference type="ARBA" id="ARBA00022777"/>
    </source>
</evidence>
<dbReference type="InterPro" id="IPR005467">
    <property type="entry name" value="His_kinase_dom"/>
</dbReference>
<evidence type="ECO:0000256" key="6">
    <source>
        <dbReference type="ARBA" id="ARBA00022679"/>
    </source>
</evidence>
<evidence type="ECO:0000256" key="9">
    <source>
        <dbReference type="ARBA" id="ARBA00022989"/>
    </source>
</evidence>
<dbReference type="InterPro" id="IPR050428">
    <property type="entry name" value="TCS_sensor_his_kinase"/>
</dbReference>
<protein>
    <recommendedName>
        <fullName evidence="4">histidine kinase</fullName>
        <ecNumber evidence="4">2.7.13.3</ecNumber>
    </recommendedName>
</protein>
<dbReference type="Gene3D" id="3.30.565.10">
    <property type="entry name" value="Histidine kinase-like ATPase, C-terminal domain"/>
    <property type="match status" value="1"/>
</dbReference>
<comment type="catalytic activity">
    <reaction evidence="1">
        <text>ATP + protein L-histidine = ADP + protein N-phospho-L-histidine.</text>
        <dbReference type="EC" id="2.7.13.3"/>
    </reaction>
</comment>
<comment type="subcellular location">
    <subcellularLocation>
        <location evidence="3">Cell membrane</location>
    </subcellularLocation>
</comment>
<dbReference type="FunFam" id="3.30.565.10:FF:000006">
    <property type="entry name" value="Sensor histidine kinase WalK"/>
    <property type="match status" value="1"/>
</dbReference>
<dbReference type="PANTHER" id="PTHR45436">
    <property type="entry name" value="SENSOR HISTIDINE KINASE YKOH"/>
    <property type="match status" value="1"/>
</dbReference>
<keyword evidence="6" id="KW-0808">Transferase</keyword>
<evidence type="ECO:0000313" key="14">
    <source>
        <dbReference type="Proteomes" id="UP000179627"/>
    </source>
</evidence>
<keyword evidence="7" id="KW-0812">Transmembrane</keyword>
<gene>
    <name evidence="13" type="ORF">CC117_09360</name>
</gene>
<dbReference type="Proteomes" id="UP000179627">
    <property type="component" value="Unassembled WGS sequence"/>
</dbReference>
<dbReference type="SMART" id="SM00387">
    <property type="entry name" value="HATPase_c"/>
    <property type="match status" value="1"/>
</dbReference>
<feature type="domain" description="Histidine kinase" evidence="12">
    <location>
        <begin position="25"/>
        <end position="240"/>
    </location>
</feature>
<evidence type="ECO:0000259" key="12">
    <source>
        <dbReference type="PROSITE" id="PS50109"/>
    </source>
</evidence>
<keyword evidence="9" id="KW-1133">Transmembrane helix</keyword>
<dbReference type="Gene3D" id="1.10.287.130">
    <property type="match status" value="1"/>
</dbReference>
<dbReference type="InterPro" id="IPR003661">
    <property type="entry name" value="HisK_dim/P_dom"/>
</dbReference>
<dbReference type="AlphaFoldDB" id="A0A1S1RGK3"/>
<reference evidence="14" key="1">
    <citation type="submission" date="2016-07" db="EMBL/GenBank/DDBJ databases">
        <title>Sequence Frankia sp. strain CcI1.17.</title>
        <authorList>
            <person name="Ghodhbane-Gtari F."/>
            <person name="Swanson E."/>
            <person name="Gueddou A."/>
            <person name="Morris K."/>
            <person name="Hezbri K."/>
            <person name="Ktari A."/>
            <person name="Nouioui I."/>
            <person name="Abebe-Akele F."/>
            <person name="Simpson S."/>
            <person name="Thomas K."/>
            <person name="Gtari M."/>
            <person name="Tisa L.S."/>
            <person name="Hurst S."/>
        </authorList>
    </citation>
    <scope>NUCLEOTIDE SEQUENCE [LARGE SCALE GENOMIC DNA]</scope>
    <source>
        <strain evidence="14">Cc1.17</strain>
    </source>
</reference>
<dbReference type="SMART" id="SM00388">
    <property type="entry name" value="HisKA"/>
    <property type="match status" value="1"/>
</dbReference>
<keyword evidence="10" id="KW-0902">Two-component regulatory system</keyword>
<dbReference type="InterPro" id="IPR036890">
    <property type="entry name" value="HATPase_C_sf"/>
</dbReference>
<dbReference type="EC" id="2.7.13.3" evidence="4"/>
<evidence type="ECO:0000256" key="5">
    <source>
        <dbReference type="ARBA" id="ARBA00022553"/>
    </source>
</evidence>
<dbReference type="PANTHER" id="PTHR45436:SF5">
    <property type="entry name" value="SENSOR HISTIDINE KINASE TRCS"/>
    <property type="match status" value="1"/>
</dbReference>
<dbReference type="CDD" id="cd00075">
    <property type="entry name" value="HATPase"/>
    <property type="match status" value="1"/>
</dbReference>
<dbReference type="FunFam" id="1.10.287.130:FF:000001">
    <property type="entry name" value="Two-component sensor histidine kinase"/>
    <property type="match status" value="1"/>
</dbReference>
<accession>A0A1S1RGK3</accession>
<evidence type="ECO:0000256" key="1">
    <source>
        <dbReference type="ARBA" id="ARBA00000085"/>
    </source>
</evidence>
<dbReference type="InterPro" id="IPR004358">
    <property type="entry name" value="Sig_transdc_His_kin-like_C"/>
</dbReference>
<evidence type="ECO:0000256" key="4">
    <source>
        <dbReference type="ARBA" id="ARBA00012438"/>
    </source>
</evidence>
<dbReference type="EMBL" id="MBLM01000003">
    <property type="protein sequence ID" value="OHV45948.1"/>
    <property type="molecule type" value="Genomic_DNA"/>
</dbReference>
<keyword evidence="5" id="KW-0597">Phosphoprotein</keyword>
<dbReference type="Pfam" id="PF00512">
    <property type="entry name" value="HisKA"/>
    <property type="match status" value="1"/>
</dbReference>
<dbReference type="Pfam" id="PF02518">
    <property type="entry name" value="HATPase_c"/>
    <property type="match status" value="1"/>
</dbReference>
<dbReference type="SUPFAM" id="SSF55874">
    <property type="entry name" value="ATPase domain of HSP90 chaperone/DNA topoisomerase II/histidine kinase"/>
    <property type="match status" value="1"/>
</dbReference>
<dbReference type="CDD" id="cd00082">
    <property type="entry name" value="HisKA"/>
    <property type="match status" value="1"/>
</dbReference>
<comment type="cofactor">
    <cofactor evidence="2">
        <name>a divalent metal cation</name>
        <dbReference type="ChEBI" id="CHEBI:60240"/>
    </cofactor>
</comment>
<evidence type="ECO:0000256" key="3">
    <source>
        <dbReference type="ARBA" id="ARBA00004236"/>
    </source>
</evidence>
<evidence type="ECO:0000256" key="2">
    <source>
        <dbReference type="ARBA" id="ARBA00001968"/>
    </source>
</evidence>
<sequence>MVTSIDQSLVAQTRSEGRLREFIANASHELRTPLTGVSGYLQLDLDGAFADGEHHQRSMRRALDEASRMRRIVTDLQLLTELDENPLPTAVEVDINPLLRDAVHDMRALDPTRTWTLDLSAQPLVVAGDAHQLRQVVTNLLVNVRVHTPPATVTTARASPGDGSIVIEVSDDGPGLPAGDLERVFDRFWRHDPSRSRASGGSGLGLSIVAAVVSAHGGAAEAARAPDGGLTVRIVLPAPGAPPRRP</sequence>
<evidence type="ECO:0000256" key="11">
    <source>
        <dbReference type="ARBA" id="ARBA00023136"/>
    </source>
</evidence>
<comment type="caution">
    <text evidence="13">The sequence shown here is derived from an EMBL/GenBank/DDBJ whole genome shotgun (WGS) entry which is preliminary data.</text>
</comment>
<name>A0A1S1RGK3_9ACTN</name>
<dbReference type="GO" id="GO:0005509">
    <property type="term" value="F:calcium ion binding"/>
    <property type="evidence" value="ECO:0007669"/>
    <property type="project" value="UniProtKB-ARBA"/>
</dbReference>
<dbReference type="SUPFAM" id="SSF47384">
    <property type="entry name" value="Homodimeric domain of signal transducing histidine kinase"/>
    <property type="match status" value="1"/>
</dbReference>
<dbReference type="GO" id="GO:0000155">
    <property type="term" value="F:phosphorelay sensor kinase activity"/>
    <property type="evidence" value="ECO:0007669"/>
    <property type="project" value="InterPro"/>
</dbReference>
<dbReference type="InterPro" id="IPR003594">
    <property type="entry name" value="HATPase_dom"/>
</dbReference>
<dbReference type="PROSITE" id="PS50109">
    <property type="entry name" value="HIS_KIN"/>
    <property type="match status" value="1"/>
</dbReference>
<dbReference type="PRINTS" id="PR00344">
    <property type="entry name" value="BCTRLSENSOR"/>
</dbReference>
<evidence type="ECO:0000313" key="13">
    <source>
        <dbReference type="EMBL" id="OHV45948.1"/>
    </source>
</evidence>
<keyword evidence="11" id="KW-0472">Membrane</keyword>
<evidence type="ECO:0000256" key="10">
    <source>
        <dbReference type="ARBA" id="ARBA00023012"/>
    </source>
</evidence>
<proteinExistence type="predicted"/>
<dbReference type="InterPro" id="IPR036097">
    <property type="entry name" value="HisK_dim/P_sf"/>
</dbReference>
<keyword evidence="14" id="KW-1185">Reference proteome</keyword>
<evidence type="ECO:0000256" key="7">
    <source>
        <dbReference type="ARBA" id="ARBA00022692"/>
    </source>
</evidence>
<dbReference type="OrthoDB" id="9786919at2"/>
<dbReference type="GO" id="GO:0005886">
    <property type="term" value="C:plasma membrane"/>
    <property type="evidence" value="ECO:0007669"/>
    <property type="project" value="UniProtKB-SubCell"/>
</dbReference>
<organism evidence="13 14">
    <name type="scientific">Parafrankia colletiae</name>
    <dbReference type="NCBI Taxonomy" id="573497"/>
    <lineage>
        <taxon>Bacteria</taxon>
        <taxon>Bacillati</taxon>
        <taxon>Actinomycetota</taxon>
        <taxon>Actinomycetes</taxon>
        <taxon>Frankiales</taxon>
        <taxon>Frankiaceae</taxon>
        <taxon>Parafrankia</taxon>
    </lineage>
</organism>
<keyword evidence="8" id="KW-0418">Kinase</keyword>